<organism evidence="7 8">
    <name type="scientific">Phaeospirillum tilakii</name>
    <dbReference type="NCBI Taxonomy" id="741673"/>
    <lineage>
        <taxon>Bacteria</taxon>
        <taxon>Pseudomonadati</taxon>
        <taxon>Pseudomonadota</taxon>
        <taxon>Alphaproteobacteria</taxon>
        <taxon>Rhodospirillales</taxon>
        <taxon>Rhodospirillaceae</taxon>
        <taxon>Phaeospirillum</taxon>
    </lineage>
</organism>
<evidence type="ECO:0000256" key="4">
    <source>
        <dbReference type="ARBA" id="ARBA00022801"/>
    </source>
</evidence>
<evidence type="ECO:0000313" key="7">
    <source>
        <dbReference type="EMBL" id="MFD2233037.1"/>
    </source>
</evidence>
<dbReference type="PANTHER" id="PTHR33317">
    <property type="entry name" value="POLYNUCLEOTIDYL TRANSFERASE, RIBONUCLEASE H-LIKE SUPERFAMILY PROTEIN"/>
    <property type="match status" value="1"/>
</dbReference>
<comment type="similarity">
    <text evidence="5">Belongs to the YqgF HJR family.</text>
</comment>
<dbReference type="EC" id="3.1.-.-" evidence="5"/>
<evidence type="ECO:0000313" key="8">
    <source>
        <dbReference type="Proteomes" id="UP001597296"/>
    </source>
</evidence>
<dbReference type="EMBL" id="JBHUIY010000005">
    <property type="protein sequence ID" value="MFD2233037.1"/>
    <property type="molecule type" value="Genomic_DNA"/>
</dbReference>
<dbReference type="Gene3D" id="3.30.420.140">
    <property type="entry name" value="YqgF/RNase H-like domain"/>
    <property type="match status" value="1"/>
</dbReference>
<dbReference type="HAMAP" id="MF_00651">
    <property type="entry name" value="Nuclease_YqgF"/>
    <property type="match status" value="1"/>
</dbReference>
<dbReference type="RefSeq" id="WP_377314820.1">
    <property type="nucleotide sequence ID" value="NZ_JBHUIY010000005.1"/>
</dbReference>
<keyword evidence="2 5" id="KW-0690">Ribosome biogenesis</keyword>
<proteinExistence type="inferred from homology"/>
<protein>
    <recommendedName>
        <fullName evidence="5">Putative pre-16S rRNA nuclease</fullName>
        <ecNumber evidence="5">3.1.-.-</ecNumber>
    </recommendedName>
</protein>
<comment type="subcellular location">
    <subcellularLocation>
        <location evidence="5">Cytoplasm</location>
    </subcellularLocation>
</comment>
<evidence type="ECO:0000259" key="6">
    <source>
        <dbReference type="SMART" id="SM00732"/>
    </source>
</evidence>
<keyword evidence="1 5" id="KW-0963">Cytoplasm</keyword>
<dbReference type="SUPFAM" id="SSF53098">
    <property type="entry name" value="Ribonuclease H-like"/>
    <property type="match status" value="1"/>
</dbReference>
<dbReference type="CDD" id="cd16964">
    <property type="entry name" value="YqgF"/>
    <property type="match status" value="1"/>
</dbReference>
<keyword evidence="4 5" id="KW-0378">Hydrolase</keyword>
<dbReference type="PANTHER" id="PTHR33317:SF4">
    <property type="entry name" value="POLYNUCLEOTIDYL TRANSFERASE, RIBONUCLEASE H-LIKE SUPERFAMILY PROTEIN"/>
    <property type="match status" value="1"/>
</dbReference>
<dbReference type="InterPro" id="IPR005227">
    <property type="entry name" value="YqgF"/>
</dbReference>
<sequence length="154" mass="16735">MSLIEVAALPAVLGRDQRLLGLDLGSKTIGLALSDVSRTVATPFETLRRAKFTADATALLAIVDRHEVGGLVLGLPVEMDGSEGPRCQSTRSFVSNLLKLRDLPIVLWDERLSTVAVTRTLLDADSSRRRRAEVVDKMAAAYILQGLLDRLGRL</sequence>
<keyword evidence="8" id="KW-1185">Reference proteome</keyword>
<comment type="caution">
    <text evidence="7">The sequence shown here is derived from an EMBL/GenBank/DDBJ whole genome shotgun (WGS) entry which is preliminary data.</text>
</comment>
<evidence type="ECO:0000256" key="2">
    <source>
        <dbReference type="ARBA" id="ARBA00022517"/>
    </source>
</evidence>
<keyword evidence="3 5" id="KW-0540">Nuclease</keyword>
<accession>A0ABW5C9K7</accession>
<name>A0ABW5C9K7_9PROT</name>
<evidence type="ECO:0000256" key="5">
    <source>
        <dbReference type="HAMAP-Rule" id="MF_00651"/>
    </source>
</evidence>
<evidence type="ECO:0000256" key="3">
    <source>
        <dbReference type="ARBA" id="ARBA00022722"/>
    </source>
</evidence>
<dbReference type="Proteomes" id="UP001597296">
    <property type="component" value="Unassembled WGS sequence"/>
</dbReference>
<dbReference type="InterPro" id="IPR006641">
    <property type="entry name" value="YqgF/RNaseH-like_dom"/>
</dbReference>
<dbReference type="SMART" id="SM00732">
    <property type="entry name" value="YqgFc"/>
    <property type="match status" value="1"/>
</dbReference>
<evidence type="ECO:0000256" key="1">
    <source>
        <dbReference type="ARBA" id="ARBA00022490"/>
    </source>
</evidence>
<dbReference type="NCBIfam" id="TIGR00250">
    <property type="entry name" value="RNAse_H_YqgF"/>
    <property type="match status" value="1"/>
</dbReference>
<dbReference type="InterPro" id="IPR012337">
    <property type="entry name" value="RNaseH-like_sf"/>
</dbReference>
<comment type="function">
    <text evidence="5">Could be a nuclease involved in processing of the 5'-end of pre-16S rRNA.</text>
</comment>
<feature type="domain" description="YqgF/RNase H-like" evidence="6">
    <location>
        <begin position="17"/>
        <end position="117"/>
    </location>
</feature>
<dbReference type="Pfam" id="PF03652">
    <property type="entry name" value="RuvX"/>
    <property type="match status" value="1"/>
</dbReference>
<reference evidence="8" key="1">
    <citation type="journal article" date="2019" name="Int. J. Syst. Evol. Microbiol.">
        <title>The Global Catalogue of Microorganisms (GCM) 10K type strain sequencing project: providing services to taxonomists for standard genome sequencing and annotation.</title>
        <authorList>
            <consortium name="The Broad Institute Genomics Platform"/>
            <consortium name="The Broad Institute Genome Sequencing Center for Infectious Disease"/>
            <person name="Wu L."/>
            <person name="Ma J."/>
        </authorList>
    </citation>
    <scope>NUCLEOTIDE SEQUENCE [LARGE SCALE GENOMIC DNA]</scope>
    <source>
        <strain evidence="8">KCTC 15012</strain>
    </source>
</reference>
<gene>
    <name evidence="7" type="primary">ruvX</name>
    <name evidence="7" type="ORF">ACFSNB_04380</name>
</gene>
<dbReference type="InterPro" id="IPR037027">
    <property type="entry name" value="YqgF/RNaseH-like_dom_sf"/>
</dbReference>